<feature type="transmembrane region" description="Helical" evidence="8">
    <location>
        <begin position="405"/>
        <end position="422"/>
    </location>
</feature>
<dbReference type="InterPro" id="IPR036259">
    <property type="entry name" value="MFS_trans_sf"/>
</dbReference>
<dbReference type="InterPro" id="IPR020846">
    <property type="entry name" value="MFS_dom"/>
</dbReference>
<dbReference type="EMBL" id="MOBI01000020">
    <property type="protein sequence ID" value="ROM94294.1"/>
    <property type="molecule type" value="Genomic_DNA"/>
</dbReference>
<evidence type="ECO:0000256" key="3">
    <source>
        <dbReference type="ARBA" id="ARBA00022475"/>
    </source>
</evidence>
<keyword evidence="4 8" id="KW-0812">Transmembrane</keyword>
<dbReference type="NCBIfam" id="NF011656">
    <property type="entry name" value="PRK15075.1"/>
    <property type="match status" value="1"/>
</dbReference>
<feature type="transmembrane region" description="Helical" evidence="8">
    <location>
        <begin position="190"/>
        <end position="210"/>
    </location>
</feature>
<proteinExistence type="predicted"/>
<dbReference type="Gene3D" id="1.20.1250.20">
    <property type="entry name" value="MFS general substrate transporter like domains"/>
    <property type="match status" value="2"/>
</dbReference>
<feature type="domain" description="Major facilitator superfamily (MFS) profile" evidence="9">
    <location>
        <begin position="18"/>
        <end position="428"/>
    </location>
</feature>
<dbReference type="InterPro" id="IPR051084">
    <property type="entry name" value="H+-coupled_symporters"/>
</dbReference>
<dbReference type="PANTHER" id="PTHR43528">
    <property type="entry name" value="ALPHA-KETOGLUTARATE PERMEASE"/>
    <property type="match status" value="1"/>
</dbReference>
<evidence type="ECO:0000313" key="10">
    <source>
        <dbReference type="EMBL" id="ROM94294.1"/>
    </source>
</evidence>
<feature type="transmembrane region" description="Helical" evidence="8">
    <location>
        <begin position="308"/>
        <end position="328"/>
    </location>
</feature>
<dbReference type="PANTHER" id="PTHR43528:SF6">
    <property type="entry name" value="CITRATE-PROTON SYMPORTER"/>
    <property type="match status" value="1"/>
</dbReference>
<feature type="transmembrane region" description="Helical" evidence="8">
    <location>
        <begin position="31"/>
        <end position="48"/>
    </location>
</feature>
<comment type="subcellular location">
    <subcellularLocation>
        <location evidence="1">Cell membrane</location>
        <topology evidence="1">Multi-pass membrane protein</topology>
    </subcellularLocation>
</comment>
<evidence type="ECO:0000256" key="5">
    <source>
        <dbReference type="ARBA" id="ARBA00022847"/>
    </source>
</evidence>
<keyword evidence="6 8" id="KW-1133">Transmembrane helix</keyword>
<protein>
    <submittedName>
        <fullName evidence="10">Citrate-proton symporter</fullName>
    </submittedName>
</protein>
<keyword evidence="5" id="KW-0769">Symport</keyword>
<gene>
    <name evidence="10" type="ORF">BK658_17155</name>
</gene>
<accession>A0A423GNT5</accession>
<organism evidence="10 11">
    <name type="scientific">Pseudomonas brassicacearum</name>
    <dbReference type="NCBI Taxonomy" id="930166"/>
    <lineage>
        <taxon>Bacteria</taxon>
        <taxon>Pseudomonadati</taxon>
        <taxon>Pseudomonadota</taxon>
        <taxon>Gammaproteobacteria</taxon>
        <taxon>Pseudomonadales</taxon>
        <taxon>Pseudomonadaceae</taxon>
        <taxon>Pseudomonas</taxon>
    </lineage>
</organism>
<dbReference type="FunFam" id="1.20.1250.20:FF:000001">
    <property type="entry name" value="Dicarboxylate MFS transporter"/>
    <property type="match status" value="1"/>
</dbReference>
<name>A0A423GNT5_9PSED</name>
<dbReference type="AlphaFoldDB" id="A0A423GNT5"/>
<feature type="transmembrane region" description="Helical" evidence="8">
    <location>
        <begin position="231"/>
        <end position="258"/>
    </location>
</feature>
<keyword evidence="3" id="KW-1003">Cell membrane</keyword>
<feature type="transmembrane region" description="Helical" evidence="8">
    <location>
        <begin position="90"/>
        <end position="111"/>
    </location>
</feature>
<dbReference type="Pfam" id="PF00083">
    <property type="entry name" value="Sugar_tr"/>
    <property type="match status" value="2"/>
</dbReference>
<dbReference type="InterPro" id="IPR005828">
    <property type="entry name" value="MFS_sugar_transport-like"/>
</dbReference>
<evidence type="ECO:0000259" key="9">
    <source>
        <dbReference type="PROSITE" id="PS50850"/>
    </source>
</evidence>
<dbReference type="Proteomes" id="UP000284684">
    <property type="component" value="Unassembled WGS sequence"/>
</dbReference>
<dbReference type="CDD" id="cd17368">
    <property type="entry name" value="MFS_CitA"/>
    <property type="match status" value="1"/>
</dbReference>
<sequence length="434" mass="47013">MQATTHPPATSARSKASAIFRVTSGNFLEQFDFFLFGFYATYIAAAFFPASSEFASLMMTFAVFGAGFLMRPLGAVILGAYIDDVGRRKGLIVTLSIMASGTILIVLVPGYETIGLFAPALVLIGRLLQGFSAGAELGGVSVYLAEIATPGRKGFFTSWQSASQQVAIVIAAALGYALNQWMPATVIADWGWRIPFFVGCMIVPFIFLLRRNLEETAEFTARRHRPTMRQVFGTLLQNWQIVIAGMLMVALTTTAFYLITVYAPTFGKTVLHLSTSDALLVTLLVGVSNFCWLPLGGALSDRIGRRPVLVAMTLLTLATAYPALSYLVQAPSFINMLLVLLWLSFIYGLYNGAMVAALTEIMPVEVRVAGFSLAYSLATAVFGGFTPAISTFLIQYSGDKAAPGYWMSFAALCALCATLYLYRRSTGRLQVAVQ</sequence>
<feature type="transmembrane region" description="Helical" evidence="8">
    <location>
        <begin position="123"/>
        <end position="145"/>
    </location>
</feature>
<dbReference type="SUPFAM" id="SSF103473">
    <property type="entry name" value="MFS general substrate transporter"/>
    <property type="match status" value="1"/>
</dbReference>
<comment type="caution">
    <text evidence="10">The sequence shown here is derived from an EMBL/GenBank/DDBJ whole genome shotgun (WGS) entry which is preliminary data.</text>
</comment>
<dbReference type="RefSeq" id="WP_123583432.1">
    <property type="nucleotide sequence ID" value="NZ_MOBI01000020.1"/>
</dbReference>
<dbReference type="PROSITE" id="PS50850">
    <property type="entry name" value="MFS"/>
    <property type="match status" value="1"/>
</dbReference>
<evidence type="ECO:0000256" key="1">
    <source>
        <dbReference type="ARBA" id="ARBA00004651"/>
    </source>
</evidence>
<evidence type="ECO:0000256" key="6">
    <source>
        <dbReference type="ARBA" id="ARBA00022989"/>
    </source>
</evidence>
<evidence type="ECO:0000313" key="11">
    <source>
        <dbReference type="Proteomes" id="UP000284684"/>
    </source>
</evidence>
<dbReference type="GO" id="GO:0005886">
    <property type="term" value="C:plasma membrane"/>
    <property type="evidence" value="ECO:0007669"/>
    <property type="project" value="UniProtKB-SubCell"/>
</dbReference>
<evidence type="ECO:0000256" key="8">
    <source>
        <dbReference type="SAM" id="Phobius"/>
    </source>
</evidence>
<feature type="transmembrane region" description="Helical" evidence="8">
    <location>
        <begin position="54"/>
        <end position="78"/>
    </location>
</feature>
<evidence type="ECO:0000256" key="2">
    <source>
        <dbReference type="ARBA" id="ARBA00022448"/>
    </source>
</evidence>
<reference evidence="10 11" key="1">
    <citation type="submission" date="2016-10" db="EMBL/GenBank/DDBJ databases">
        <title>Comparative genome analysis of multiple Pseudomonas spp. focuses on biocontrol and plant growth promoting traits.</title>
        <authorList>
            <person name="Tao X.-Y."/>
            <person name="Taylor C.G."/>
        </authorList>
    </citation>
    <scope>NUCLEOTIDE SEQUENCE [LARGE SCALE GENOMIC DNA]</scope>
    <source>
        <strain evidence="10 11">37D10</strain>
    </source>
</reference>
<keyword evidence="2" id="KW-0813">Transport</keyword>
<dbReference type="PROSITE" id="PS00217">
    <property type="entry name" value="SUGAR_TRANSPORT_2"/>
    <property type="match status" value="1"/>
</dbReference>
<feature type="transmembrane region" description="Helical" evidence="8">
    <location>
        <begin position="334"/>
        <end position="358"/>
    </location>
</feature>
<keyword evidence="7 8" id="KW-0472">Membrane</keyword>
<dbReference type="GO" id="GO:0015293">
    <property type="term" value="F:symporter activity"/>
    <property type="evidence" value="ECO:0007669"/>
    <property type="project" value="UniProtKB-KW"/>
</dbReference>
<evidence type="ECO:0000256" key="7">
    <source>
        <dbReference type="ARBA" id="ARBA00023136"/>
    </source>
</evidence>
<dbReference type="PROSITE" id="PS00216">
    <property type="entry name" value="SUGAR_TRANSPORT_1"/>
    <property type="match status" value="1"/>
</dbReference>
<feature type="transmembrane region" description="Helical" evidence="8">
    <location>
        <begin position="278"/>
        <end position="296"/>
    </location>
</feature>
<feature type="transmembrane region" description="Helical" evidence="8">
    <location>
        <begin position="166"/>
        <end position="184"/>
    </location>
</feature>
<evidence type="ECO:0000256" key="4">
    <source>
        <dbReference type="ARBA" id="ARBA00022692"/>
    </source>
</evidence>
<feature type="transmembrane region" description="Helical" evidence="8">
    <location>
        <begin position="370"/>
        <end position="393"/>
    </location>
</feature>
<dbReference type="InterPro" id="IPR005829">
    <property type="entry name" value="Sugar_transporter_CS"/>
</dbReference>